<feature type="transmembrane region" description="Helical" evidence="1">
    <location>
        <begin position="6"/>
        <end position="24"/>
    </location>
</feature>
<reference evidence="2 3" key="1">
    <citation type="journal article" date="2019" name="Sci. Rep.">
        <title>Orb-weaving spider Araneus ventricosus genome elucidates the spidroin gene catalogue.</title>
        <authorList>
            <person name="Kono N."/>
            <person name="Nakamura H."/>
            <person name="Ohtoshi R."/>
            <person name="Moran D.A.P."/>
            <person name="Shinohara A."/>
            <person name="Yoshida Y."/>
            <person name="Fujiwara M."/>
            <person name="Mori M."/>
            <person name="Tomita M."/>
            <person name="Arakawa K."/>
        </authorList>
    </citation>
    <scope>NUCLEOTIDE SEQUENCE [LARGE SCALE GENOMIC DNA]</scope>
</reference>
<dbReference type="Proteomes" id="UP000499080">
    <property type="component" value="Unassembled WGS sequence"/>
</dbReference>
<sequence>MLERLGTPNFAIISLFLYLFFVSFQTELMPRWPPDSNKDPSCIGPVAHPIIVWNQTSSRWCGAEVWRRGASSGVVLVTCQRFNMTRSVPK</sequence>
<protein>
    <submittedName>
        <fullName evidence="2">Uncharacterized protein</fullName>
    </submittedName>
</protein>
<comment type="caution">
    <text evidence="2">The sequence shown here is derived from an EMBL/GenBank/DDBJ whole genome shotgun (WGS) entry which is preliminary data.</text>
</comment>
<accession>A0A4Y2HXU6</accession>
<dbReference type="AlphaFoldDB" id="A0A4Y2HXU6"/>
<name>A0A4Y2HXU6_ARAVE</name>
<gene>
    <name evidence="2" type="ORF">AVEN_210265_1</name>
</gene>
<keyword evidence="1" id="KW-0812">Transmembrane</keyword>
<organism evidence="2 3">
    <name type="scientific">Araneus ventricosus</name>
    <name type="common">Orbweaver spider</name>
    <name type="synonym">Epeira ventricosa</name>
    <dbReference type="NCBI Taxonomy" id="182803"/>
    <lineage>
        <taxon>Eukaryota</taxon>
        <taxon>Metazoa</taxon>
        <taxon>Ecdysozoa</taxon>
        <taxon>Arthropoda</taxon>
        <taxon>Chelicerata</taxon>
        <taxon>Arachnida</taxon>
        <taxon>Araneae</taxon>
        <taxon>Araneomorphae</taxon>
        <taxon>Entelegynae</taxon>
        <taxon>Araneoidea</taxon>
        <taxon>Araneidae</taxon>
        <taxon>Araneus</taxon>
    </lineage>
</organism>
<proteinExistence type="predicted"/>
<dbReference type="EMBL" id="BGPR01002232">
    <property type="protein sequence ID" value="GBM70148.1"/>
    <property type="molecule type" value="Genomic_DNA"/>
</dbReference>
<evidence type="ECO:0000256" key="1">
    <source>
        <dbReference type="SAM" id="Phobius"/>
    </source>
</evidence>
<keyword evidence="1" id="KW-1133">Transmembrane helix</keyword>
<keyword evidence="1" id="KW-0472">Membrane</keyword>
<evidence type="ECO:0000313" key="3">
    <source>
        <dbReference type="Proteomes" id="UP000499080"/>
    </source>
</evidence>
<keyword evidence="3" id="KW-1185">Reference proteome</keyword>
<evidence type="ECO:0000313" key="2">
    <source>
        <dbReference type="EMBL" id="GBM70148.1"/>
    </source>
</evidence>